<reference evidence="2" key="1">
    <citation type="submission" date="2014-10" db="EMBL/GenBank/DDBJ databases">
        <authorList>
            <person name="King R."/>
        </authorList>
    </citation>
    <scope>NUCLEOTIDE SEQUENCE [LARGE SCALE GENOMIC DNA]</scope>
    <source>
        <strain evidence="2">A3/5</strain>
    </source>
</reference>
<accession>A0A2L2TMG1</accession>
<name>A0A2L2TMG1_9HYPO</name>
<evidence type="ECO:0000313" key="1">
    <source>
        <dbReference type="EMBL" id="CEI66791.1"/>
    </source>
</evidence>
<dbReference type="Proteomes" id="UP000245910">
    <property type="component" value="Chromosome I"/>
</dbReference>
<evidence type="ECO:0000313" key="2">
    <source>
        <dbReference type="Proteomes" id="UP000245910"/>
    </source>
</evidence>
<dbReference type="EMBL" id="LN649229">
    <property type="protein sequence ID" value="CEI66791.1"/>
    <property type="molecule type" value="Genomic_DNA"/>
</dbReference>
<organism evidence="1 2">
    <name type="scientific">Fusarium venenatum</name>
    <dbReference type="NCBI Taxonomy" id="56646"/>
    <lineage>
        <taxon>Eukaryota</taxon>
        <taxon>Fungi</taxon>
        <taxon>Dikarya</taxon>
        <taxon>Ascomycota</taxon>
        <taxon>Pezizomycotina</taxon>
        <taxon>Sordariomycetes</taxon>
        <taxon>Hypocreomycetidae</taxon>
        <taxon>Hypocreales</taxon>
        <taxon>Nectriaceae</taxon>
        <taxon>Fusarium</taxon>
    </lineage>
</organism>
<proteinExistence type="predicted"/>
<protein>
    <submittedName>
        <fullName evidence="1">Uncharacterized protein</fullName>
    </submittedName>
</protein>
<dbReference type="AlphaFoldDB" id="A0A2L2TMG1"/>
<keyword evidence="2" id="KW-1185">Reference proteome</keyword>
<sequence length="66" mass="7344">MPSNLARTEVMPQCRYLDVTPFPLETANFQLYDPGVFNANQSAPKNAERPYLLANDVNLVGVGVIY</sequence>